<keyword evidence="2" id="KW-1185">Reference proteome</keyword>
<gene>
    <name evidence="1" type="ordered locus">Oweho_0639</name>
</gene>
<dbReference type="Proteomes" id="UP000005631">
    <property type="component" value="Chromosome"/>
</dbReference>
<dbReference type="STRING" id="926562.Oweho_0639"/>
<dbReference type="KEGG" id="oho:Oweho_0639"/>
<dbReference type="HOGENOM" id="CLU_1260407_0_0_10"/>
<protein>
    <submittedName>
        <fullName evidence="1">Uncharacterized protein</fullName>
    </submittedName>
</protein>
<sequence>MVEIKKKIILGFLLLALGMKSYSQDMRYINQDEYHQIVGNINSYVAFDYFNNDTLYKDLHLFLNFILPNPSDDEYLSFYVVPYDTMVTTAGDTLHIFEFNFDGYVIQPIKGDIKYLPLGYFHNKPCKRALIAKSKRLERLYFISGYFFLDNSEFLFKSSTVEWTSSSASDYVRYRYHNWSPEIISANKDRLVFYSEFYKKSYEVYFDSINTPRAVASSR</sequence>
<organism evidence="1 2">
    <name type="scientific">Owenweeksia hongkongensis (strain DSM 17368 / CIP 108786 / JCM 12287 / NRRL B-23963 / UST20020801)</name>
    <dbReference type="NCBI Taxonomy" id="926562"/>
    <lineage>
        <taxon>Bacteria</taxon>
        <taxon>Pseudomonadati</taxon>
        <taxon>Bacteroidota</taxon>
        <taxon>Flavobacteriia</taxon>
        <taxon>Flavobacteriales</taxon>
        <taxon>Owenweeksiaceae</taxon>
        <taxon>Owenweeksia</taxon>
    </lineage>
</organism>
<dbReference type="AlphaFoldDB" id="G8R0Y2"/>
<proteinExistence type="predicted"/>
<name>G8R0Y2_OWEHD</name>
<evidence type="ECO:0000313" key="2">
    <source>
        <dbReference type="Proteomes" id="UP000005631"/>
    </source>
</evidence>
<evidence type="ECO:0000313" key="1">
    <source>
        <dbReference type="EMBL" id="AEV31653.1"/>
    </source>
</evidence>
<dbReference type="EMBL" id="CP003156">
    <property type="protein sequence ID" value="AEV31653.1"/>
    <property type="molecule type" value="Genomic_DNA"/>
</dbReference>
<accession>G8R0Y2</accession>
<reference evidence="1 2" key="1">
    <citation type="journal article" date="2012" name="Stand. Genomic Sci.">
        <title>Genome sequence of the orange-pigmented seawater bacterium Owenweeksia hongkongensis type strain (UST20020801(T)).</title>
        <authorList>
            <person name="Riedel T."/>
            <person name="Held B."/>
            <person name="Nolan M."/>
            <person name="Lucas S."/>
            <person name="Lapidus A."/>
            <person name="Tice H."/>
            <person name="Del Rio T.G."/>
            <person name="Cheng J.F."/>
            <person name="Han C."/>
            <person name="Tapia R."/>
            <person name="Goodwin L.A."/>
            <person name="Pitluck S."/>
            <person name="Liolios K."/>
            <person name="Mavromatis K."/>
            <person name="Pagani I."/>
            <person name="Ivanova N."/>
            <person name="Mikhailova N."/>
            <person name="Pati A."/>
            <person name="Chen A."/>
            <person name="Palaniappan K."/>
            <person name="Rohde M."/>
            <person name="Tindall B.J."/>
            <person name="Detter J.C."/>
            <person name="Goker M."/>
            <person name="Woyke T."/>
            <person name="Bristow J."/>
            <person name="Eisen J.A."/>
            <person name="Markowitz V."/>
            <person name="Hugenholtz P."/>
            <person name="Klenk H.P."/>
            <person name="Kyrpides N.C."/>
        </authorList>
    </citation>
    <scope>NUCLEOTIDE SEQUENCE</scope>
    <source>
        <strain evidence="2">DSM 17368 / JCM 12287 / NRRL B-23963</strain>
    </source>
</reference>
<dbReference type="RefSeq" id="WP_014201014.1">
    <property type="nucleotide sequence ID" value="NC_016599.1"/>
</dbReference>